<gene>
    <name evidence="1" type="ORF">E5329_16470</name>
</gene>
<protein>
    <submittedName>
        <fullName evidence="1">Uncharacterized protein</fullName>
    </submittedName>
</protein>
<keyword evidence="2" id="KW-1185">Reference proteome</keyword>
<proteinExistence type="predicted"/>
<dbReference type="EMBL" id="SRYA01000034">
    <property type="protein sequence ID" value="TGY95155.1"/>
    <property type="molecule type" value="Genomic_DNA"/>
</dbReference>
<evidence type="ECO:0000313" key="1">
    <source>
        <dbReference type="EMBL" id="TGY95155.1"/>
    </source>
</evidence>
<reference evidence="1" key="1">
    <citation type="submission" date="2019-04" db="EMBL/GenBank/DDBJ databases">
        <title>Microbes associate with the intestines of laboratory mice.</title>
        <authorList>
            <person name="Navarre W."/>
            <person name="Wong E."/>
            <person name="Huang K."/>
            <person name="Tropini C."/>
            <person name="Ng K."/>
            <person name="Yu B."/>
        </authorList>
    </citation>
    <scope>NUCLEOTIDE SEQUENCE</scope>
    <source>
        <strain evidence="1">NM01_1-7b</strain>
    </source>
</reference>
<evidence type="ECO:0000313" key="2">
    <source>
        <dbReference type="Proteomes" id="UP000304953"/>
    </source>
</evidence>
<organism evidence="1 2">
    <name type="scientific">Petralouisia muris</name>
    <dbReference type="NCBI Taxonomy" id="3032872"/>
    <lineage>
        <taxon>Bacteria</taxon>
        <taxon>Bacillati</taxon>
        <taxon>Bacillota</taxon>
        <taxon>Clostridia</taxon>
        <taxon>Lachnospirales</taxon>
        <taxon>Lachnospiraceae</taxon>
        <taxon>Petralouisia</taxon>
    </lineage>
</organism>
<sequence>MKITCDIINDLIPLYIDNICTEDSCKLIEEHMKNCKKCNQKLEDMKNPIEYPQMSEQWESKEPFKKIKKKVRIQLILTVIITGCIVGSFMFATQEVGWLHSYFHPKSEATIENEINQTEWSQVKVSNNGYLNFSSIFYKKEMINDANSSGHVAVRILDENRNIILDEIIVDAGESISLKVLEDNMNYIVEVKCKEGRYFLNFI</sequence>
<dbReference type="Proteomes" id="UP000304953">
    <property type="component" value="Unassembled WGS sequence"/>
</dbReference>
<name>A0AC61RU01_9FIRM</name>
<comment type="caution">
    <text evidence="1">The sequence shown here is derived from an EMBL/GenBank/DDBJ whole genome shotgun (WGS) entry which is preliminary data.</text>
</comment>
<accession>A0AC61RU01</accession>